<evidence type="ECO:0000259" key="4">
    <source>
        <dbReference type="PROSITE" id="PS50893"/>
    </source>
</evidence>
<dbReference type="Pfam" id="PF12399">
    <property type="entry name" value="BCA_ABC_TP_C"/>
    <property type="match status" value="1"/>
</dbReference>
<dbReference type="InterPro" id="IPR003439">
    <property type="entry name" value="ABC_transporter-like_ATP-bd"/>
</dbReference>
<dbReference type="SMART" id="SM00382">
    <property type="entry name" value="AAA"/>
    <property type="match status" value="1"/>
</dbReference>
<keyword evidence="2" id="KW-0547">Nucleotide-binding</keyword>
<dbReference type="InterPro" id="IPR051120">
    <property type="entry name" value="ABC_AA/LPS_Transport"/>
</dbReference>
<dbReference type="GO" id="GO:0005886">
    <property type="term" value="C:plasma membrane"/>
    <property type="evidence" value="ECO:0007669"/>
    <property type="project" value="TreeGrafter"/>
</dbReference>
<dbReference type="GO" id="GO:0005524">
    <property type="term" value="F:ATP binding"/>
    <property type="evidence" value="ECO:0007669"/>
    <property type="project" value="UniProtKB-KW"/>
</dbReference>
<accession>A0A7C2K666</accession>
<name>A0A7C2K666_UNCW3</name>
<dbReference type="CDD" id="cd03219">
    <property type="entry name" value="ABC_Mj1267_LivG_branched"/>
    <property type="match status" value="1"/>
</dbReference>
<proteinExistence type="predicted"/>
<dbReference type="Pfam" id="PF00005">
    <property type="entry name" value="ABC_tran"/>
    <property type="match status" value="1"/>
</dbReference>
<keyword evidence="1" id="KW-0813">Transport</keyword>
<dbReference type="SUPFAM" id="SSF52540">
    <property type="entry name" value="P-loop containing nucleoside triphosphate hydrolases"/>
    <property type="match status" value="1"/>
</dbReference>
<gene>
    <name evidence="5" type="ORF">ENQ77_08815</name>
</gene>
<organism evidence="5">
    <name type="scientific">candidate division WOR-3 bacterium</name>
    <dbReference type="NCBI Taxonomy" id="2052148"/>
    <lineage>
        <taxon>Bacteria</taxon>
        <taxon>Bacteria division WOR-3</taxon>
    </lineage>
</organism>
<reference evidence="5" key="1">
    <citation type="journal article" date="2020" name="mSystems">
        <title>Genome- and Community-Level Interaction Insights into Carbon Utilization and Element Cycling Functions of Hydrothermarchaeota in Hydrothermal Sediment.</title>
        <authorList>
            <person name="Zhou Z."/>
            <person name="Liu Y."/>
            <person name="Xu W."/>
            <person name="Pan J."/>
            <person name="Luo Z.H."/>
            <person name="Li M."/>
        </authorList>
    </citation>
    <scope>NUCLEOTIDE SEQUENCE [LARGE SCALE GENOMIC DNA]</scope>
    <source>
        <strain evidence="5">SpSt-34</strain>
    </source>
</reference>
<protein>
    <submittedName>
        <fullName evidence="5">ABC transporter ATP-binding protein</fullName>
    </submittedName>
</protein>
<sequence length="255" mass="28285">MANVILKVANLCKYFGGVVGIEEVSFELKEGELLGIIGPNGAGKTTLINLITGFVKADKGKVIFKGRDITNLPPWKIAQLGIVRTFQLVKPFYRLPAYKNLVVALCSPRVKTFRGGKYGKRDETALNLLEDVGFERDSAVPYKQASDLPHGYLKRLELARCLALRPEVLILDELFSGMSIAELGSTLPIIKRFKEEGKGVIMVEHRLKELFEVADRVIVLNFGKIIAEGTTYEILENEDVRSAYLGAEEEEAINA</sequence>
<evidence type="ECO:0000256" key="3">
    <source>
        <dbReference type="ARBA" id="ARBA00022840"/>
    </source>
</evidence>
<dbReference type="PANTHER" id="PTHR45772">
    <property type="entry name" value="CONSERVED COMPONENT OF ABC TRANSPORTER FOR NATURAL AMINO ACIDS-RELATED"/>
    <property type="match status" value="1"/>
</dbReference>
<dbReference type="InterPro" id="IPR027417">
    <property type="entry name" value="P-loop_NTPase"/>
</dbReference>
<evidence type="ECO:0000256" key="2">
    <source>
        <dbReference type="ARBA" id="ARBA00022741"/>
    </source>
</evidence>
<dbReference type="InterPro" id="IPR003593">
    <property type="entry name" value="AAA+_ATPase"/>
</dbReference>
<dbReference type="AlphaFoldDB" id="A0A7C2K666"/>
<dbReference type="EMBL" id="DSOL01000253">
    <property type="protein sequence ID" value="HEN28723.1"/>
    <property type="molecule type" value="Genomic_DNA"/>
</dbReference>
<evidence type="ECO:0000313" key="5">
    <source>
        <dbReference type="EMBL" id="HEN28723.1"/>
    </source>
</evidence>
<dbReference type="GO" id="GO:0016887">
    <property type="term" value="F:ATP hydrolysis activity"/>
    <property type="evidence" value="ECO:0007669"/>
    <property type="project" value="InterPro"/>
</dbReference>
<keyword evidence="3 5" id="KW-0067">ATP-binding</keyword>
<feature type="domain" description="ABC transporter" evidence="4">
    <location>
        <begin position="6"/>
        <end position="247"/>
    </location>
</feature>
<dbReference type="Gene3D" id="3.40.50.300">
    <property type="entry name" value="P-loop containing nucleotide triphosphate hydrolases"/>
    <property type="match status" value="1"/>
</dbReference>
<evidence type="ECO:0000256" key="1">
    <source>
        <dbReference type="ARBA" id="ARBA00022448"/>
    </source>
</evidence>
<comment type="caution">
    <text evidence="5">The sequence shown here is derived from an EMBL/GenBank/DDBJ whole genome shotgun (WGS) entry which is preliminary data.</text>
</comment>
<dbReference type="PROSITE" id="PS50893">
    <property type="entry name" value="ABC_TRANSPORTER_2"/>
    <property type="match status" value="1"/>
</dbReference>
<dbReference type="InterPro" id="IPR032823">
    <property type="entry name" value="BCA_ABC_TP_C"/>
</dbReference>